<proteinExistence type="predicted"/>
<dbReference type="Gene3D" id="3.90.550.10">
    <property type="entry name" value="Spore Coat Polysaccharide Biosynthesis Protein SpsA, Chain A"/>
    <property type="match status" value="1"/>
</dbReference>
<accession>U3GK11</accession>
<dbReference type="PANTHER" id="PTHR43179:SF7">
    <property type="entry name" value="RHAMNOSYLTRANSFERASE WBBL"/>
    <property type="match status" value="1"/>
</dbReference>
<name>U3GK11_SALER</name>
<dbReference type="PANTHER" id="PTHR43179">
    <property type="entry name" value="RHAMNOSYLTRANSFERASE WBBL"/>
    <property type="match status" value="1"/>
</dbReference>
<dbReference type="EMBL" id="JX975344">
    <property type="protein sequence ID" value="AFW04850.1"/>
    <property type="molecule type" value="Genomic_DNA"/>
</dbReference>
<dbReference type="SUPFAM" id="SSF53448">
    <property type="entry name" value="Nucleotide-diphospho-sugar transferases"/>
    <property type="match status" value="1"/>
</dbReference>
<evidence type="ECO:0000313" key="1">
    <source>
        <dbReference type="EMBL" id="AFW04850.1"/>
    </source>
</evidence>
<dbReference type="AlphaFoldDB" id="U3GK11"/>
<sequence>MNIHIFIVSHNHGAMIEKLSVAQLLNNDEQISVYIKNNCKDVVLENYCLRNNILLINERYHLGFGANNNYIYKTNKKNKKIKDDDYIIILNPDVNVTTCVIKELINTMHKDNISIASINLYKDDNFTLFDNSIRNWPTFKDFFSSFIGKKNKSIIDKNLIHEPVHIDWAAGSFLALSASLYNKLKGFDEGYFMYCEDIDICYRASILQERMMYYPHFKAVHYAAHANRKIFSKHFFWHLKSICRFLLIKNMK</sequence>
<gene>
    <name evidence="1" type="primary">wdaC</name>
</gene>
<dbReference type="GO" id="GO:0016740">
    <property type="term" value="F:transferase activity"/>
    <property type="evidence" value="ECO:0007669"/>
    <property type="project" value="UniProtKB-KW"/>
</dbReference>
<dbReference type="InterPro" id="IPR029044">
    <property type="entry name" value="Nucleotide-diphossugar_trans"/>
</dbReference>
<keyword evidence="1" id="KW-0808">Transferase</keyword>
<organism evidence="1">
    <name type="scientific">Salmonella enterica</name>
    <name type="common">Salmonella choleraesuis</name>
    <dbReference type="NCBI Taxonomy" id="28901"/>
    <lineage>
        <taxon>Bacteria</taxon>
        <taxon>Pseudomonadati</taxon>
        <taxon>Pseudomonadota</taxon>
        <taxon>Gammaproteobacteria</taxon>
        <taxon>Enterobacterales</taxon>
        <taxon>Enterobacteriaceae</taxon>
        <taxon>Salmonella</taxon>
    </lineage>
</organism>
<protein>
    <submittedName>
        <fullName evidence="1">Glycosyltransferase</fullName>
    </submittedName>
</protein>
<reference evidence="1" key="1">
    <citation type="journal article" date="2013" name="FEMS Microbiol. Rev.">
        <title>Structural diversity in Salmonella O antigens and its genetic basis.</title>
        <authorList>
            <person name="Liu B."/>
            <person name="Knirel Y.A."/>
            <person name="Feng L."/>
            <person name="Perepelov A.V."/>
            <person name="Senchenkova S.N."/>
            <person name="Reeves P.R."/>
            <person name="Wang L."/>
        </authorList>
    </citation>
    <scope>NUCLEOTIDE SEQUENCE</scope>
    <source>
        <strain evidence="1">G1463</strain>
    </source>
</reference>